<dbReference type="SMART" id="SM00220">
    <property type="entry name" value="S_TKc"/>
    <property type="match status" value="1"/>
</dbReference>
<dbReference type="PANTHER" id="PTHR24348">
    <property type="entry name" value="SERINE/THREONINE-PROTEIN KINASE UNC-51-RELATED"/>
    <property type="match status" value="1"/>
</dbReference>
<organism evidence="2 3">
    <name type="scientific">Tritrichomonas musculus</name>
    <dbReference type="NCBI Taxonomy" id="1915356"/>
    <lineage>
        <taxon>Eukaryota</taxon>
        <taxon>Metamonada</taxon>
        <taxon>Parabasalia</taxon>
        <taxon>Tritrichomonadida</taxon>
        <taxon>Tritrichomonadidae</taxon>
        <taxon>Tritrichomonas</taxon>
    </lineage>
</organism>
<comment type="caution">
    <text evidence="2">The sequence shown here is derived from an EMBL/GenBank/DDBJ whole genome shotgun (WGS) entry which is preliminary data.</text>
</comment>
<dbReference type="Proteomes" id="UP001470230">
    <property type="component" value="Unassembled WGS sequence"/>
</dbReference>
<dbReference type="Pfam" id="PF00069">
    <property type="entry name" value="Pkinase"/>
    <property type="match status" value="1"/>
</dbReference>
<feature type="domain" description="Protein kinase" evidence="1">
    <location>
        <begin position="17"/>
        <end position="291"/>
    </location>
</feature>
<accession>A0ABR2H007</accession>
<dbReference type="PROSITE" id="PS00108">
    <property type="entry name" value="PROTEIN_KINASE_ST"/>
    <property type="match status" value="1"/>
</dbReference>
<gene>
    <name evidence="2" type="ORF">M9Y10_031888</name>
</gene>
<dbReference type="PRINTS" id="PR00109">
    <property type="entry name" value="TYRKINASE"/>
</dbReference>
<dbReference type="InterPro" id="IPR000719">
    <property type="entry name" value="Prot_kinase_dom"/>
</dbReference>
<proteinExistence type="predicted"/>
<dbReference type="InterPro" id="IPR008271">
    <property type="entry name" value="Ser/Thr_kinase_AS"/>
</dbReference>
<protein>
    <recommendedName>
        <fullName evidence="1">Protein kinase domain-containing protein</fullName>
    </recommendedName>
</protein>
<dbReference type="EMBL" id="JAPFFF010000051">
    <property type="protein sequence ID" value="KAK8839529.1"/>
    <property type="molecule type" value="Genomic_DNA"/>
</dbReference>
<evidence type="ECO:0000259" key="1">
    <source>
        <dbReference type="PROSITE" id="PS50011"/>
    </source>
</evidence>
<dbReference type="Gene3D" id="1.10.510.10">
    <property type="entry name" value="Transferase(Phosphotransferase) domain 1"/>
    <property type="match status" value="1"/>
</dbReference>
<dbReference type="PIRSF" id="PIRSF000654">
    <property type="entry name" value="Integrin-linked_kinase"/>
    <property type="match status" value="1"/>
</dbReference>
<dbReference type="SUPFAM" id="SSF56112">
    <property type="entry name" value="Protein kinase-like (PK-like)"/>
    <property type="match status" value="1"/>
</dbReference>
<keyword evidence="3" id="KW-1185">Reference proteome</keyword>
<evidence type="ECO:0000313" key="3">
    <source>
        <dbReference type="Proteomes" id="UP001470230"/>
    </source>
</evidence>
<dbReference type="InterPro" id="IPR001245">
    <property type="entry name" value="Ser-Thr/Tyr_kinase_cat_dom"/>
</dbReference>
<dbReference type="InterPro" id="IPR045269">
    <property type="entry name" value="Atg1-like"/>
</dbReference>
<evidence type="ECO:0000313" key="2">
    <source>
        <dbReference type="EMBL" id="KAK8839529.1"/>
    </source>
</evidence>
<dbReference type="PROSITE" id="PS50011">
    <property type="entry name" value="PROTEIN_KINASE_DOM"/>
    <property type="match status" value="1"/>
</dbReference>
<name>A0ABR2H007_9EUKA</name>
<reference evidence="2 3" key="1">
    <citation type="submission" date="2024-04" db="EMBL/GenBank/DDBJ databases">
        <title>Tritrichomonas musculus Genome.</title>
        <authorList>
            <person name="Alves-Ferreira E."/>
            <person name="Grigg M."/>
            <person name="Lorenzi H."/>
            <person name="Galac M."/>
        </authorList>
    </citation>
    <scope>NUCLEOTIDE SEQUENCE [LARGE SCALE GENOMIC DNA]</scope>
    <source>
        <strain evidence="2 3">EAF2021</strain>
    </source>
</reference>
<sequence>MKQNQRYRSFHVDINDYKINQQIQNGGFGIVYSVINKKTNKILAAKVLHTKLDENQYKKMINQEIGIMIRCKHPTIIKFYGFSSKDFVDQQNVTIFMEFAEKGSLADYLDKSRKGLSDVLFDNTVRQIILVGIARGMMHLHQNGVIHRDLKPGNILLDKDMRPHITDFGLSKINNNLSSQSQQCGTSIYMAPEVHEGNHYNGKADIYSFGILMYEVVTDSIPYPLFQSGKLSALKFTNKIVYENYRPEFTVPVKKSIKNLIERCWLKNPIERPTFEEIFKKLAYNIEDTFFDIYSEIEKDVNNENDDDDGKYYLDDVNVDEVV</sequence>
<dbReference type="InterPro" id="IPR011009">
    <property type="entry name" value="Kinase-like_dom_sf"/>
</dbReference>